<organism evidence="2 3">
    <name type="scientific">Chionoecetes opilio</name>
    <name type="common">Atlantic snow crab</name>
    <name type="synonym">Cancer opilio</name>
    <dbReference type="NCBI Taxonomy" id="41210"/>
    <lineage>
        <taxon>Eukaryota</taxon>
        <taxon>Metazoa</taxon>
        <taxon>Ecdysozoa</taxon>
        <taxon>Arthropoda</taxon>
        <taxon>Crustacea</taxon>
        <taxon>Multicrustacea</taxon>
        <taxon>Malacostraca</taxon>
        <taxon>Eumalacostraca</taxon>
        <taxon>Eucarida</taxon>
        <taxon>Decapoda</taxon>
        <taxon>Pleocyemata</taxon>
        <taxon>Brachyura</taxon>
        <taxon>Eubrachyura</taxon>
        <taxon>Majoidea</taxon>
        <taxon>Majidae</taxon>
        <taxon>Chionoecetes</taxon>
    </lineage>
</organism>
<name>A0A8J4XRM3_CHIOP</name>
<reference evidence="2" key="1">
    <citation type="submission" date="2020-07" db="EMBL/GenBank/DDBJ databases">
        <title>The High-quality genome of the commercially important snow crab, Chionoecetes opilio.</title>
        <authorList>
            <person name="Jeong J.-H."/>
            <person name="Ryu S."/>
        </authorList>
    </citation>
    <scope>NUCLEOTIDE SEQUENCE</scope>
    <source>
        <strain evidence="2">MADBK_172401_WGS</strain>
        <tissue evidence="2">Digestive gland</tissue>
    </source>
</reference>
<feature type="compositionally biased region" description="Basic and acidic residues" evidence="1">
    <location>
        <begin position="59"/>
        <end position="80"/>
    </location>
</feature>
<sequence length="300" mass="32627">MRGGAAGKRRAHYQAKQPFNDLRFLAIPSASLPVSFGDPRPPWNSIQIWEEGSGQGTDHTWRDGGRGREARKKVEAERRSSMVSGRSQPSAQAACDPAQRDVIRVTRDSRSDTPFTADLPAVCCPAPPRLVLSRQRKKLHGEYSSSKKGASAMEAQISKKKVLRYFSKTSSRGPGKMVLTMSPNPGGKRVPPAQGEPGLRGRMGASFPSLCSGTGNLFVWGKGRAFSARKQEEAAASSLWRSRVLAVVQLQHSVFPMKNTEHFGGRVLQGGETATKNRPPHMGATLDRTKLPARSGHTCD</sequence>
<proteinExistence type="predicted"/>
<feature type="region of interest" description="Disordered" evidence="1">
    <location>
        <begin position="43"/>
        <end position="99"/>
    </location>
</feature>
<evidence type="ECO:0000313" key="3">
    <source>
        <dbReference type="Proteomes" id="UP000770661"/>
    </source>
</evidence>
<dbReference type="AlphaFoldDB" id="A0A8J4XRM3"/>
<feature type="compositionally biased region" description="Polar residues" evidence="1">
    <location>
        <begin position="81"/>
        <end position="91"/>
    </location>
</feature>
<keyword evidence="3" id="KW-1185">Reference proteome</keyword>
<evidence type="ECO:0000256" key="1">
    <source>
        <dbReference type="SAM" id="MobiDB-lite"/>
    </source>
</evidence>
<comment type="caution">
    <text evidence="2">The sequence shown here is derived from an EMBL/GenBank/DDBJ whole genome shotgun (WGS) entry which is preliminary data.</text>
</comment>
<protein>
    <submittedName>
        <fullName evidence="2">Uncharacterized protein</fullName>
    </submittedName>
</protein>
<gene>
    <name evidence="2" type="ORF">GWK47_017025</name>
</gene>
<evidence type="ECO:0000313" key="2">
    <source>
        <dbReference type="EMBL" id="KAG0713078.1"/>
    </source>
</evidence>
<accession>A0A8J4XRM3</accession>
<dbReference type="Proteomes" id="UP000770661">
    <property type="component" value="Unassembled WGS sequence"/>
</dbReference>
<feature type="region of interest" description="Disordered" evidence="1">
    <location>
        <begin position="271"/>
        <end position="300"/>
    </location>
</feature>
<dbReference type="EMBL" id="JACEEZ010021771">
    <property type="protein sequence ID" value="KAG0713078.1"/>
    <property type="molecule type" value="Genomic_DNA"/>
</dbReference>